<dbReference type="AlphaFoldDB" id="A0A239PKT7"/>
<organism evidence="3 4">
    <name type="scientific">Amphiplicatus metriothermophilus</name>
    <dbReference type="NCBI Taxonomy" id="1519374"/>
    <lineage>
        <taxon>Bacteria</taxon>
        <taxon>Pseudomonadati</taxon>
        <taxon>Pseudomonadota</taxon>
        <taxon>Alphaproteobacteria</taxon>
        <taxon>Parvularculales</taxon>
        <taxon>Parvularculaceae</taxon>
        <taxon>Amphiplicatus</taxon>
    </lineage>
</organism>
<keyword evidence="2" id="KW-0812">Transmembrane</keyword>
<dbReference type="EMBL" id="FZQA01000001">
    <property type="protein sequence ID" value="SNT68195.1"/>
    <property type="molecule type" value="Genomic_DNA"/>
</dbReference>
<name>A0A239PKT7_9PROT</name>
<dbReference type="Gene3D" id="1.10.287.130">
    <property type="match status" value="1"/>
</dbReference>
<reference evidence="3 4" key="1">
    <citation type="submission" date="2017-07" db="EMBL/GenBank/DDBJ databases">
        <authorList>
            <person name="Sun Z.S."/>
            <person name="Albrecht U."/>
            <person name="Echele G."/>
            <person name="Lee C.C."/>
        </authorList>
    </citation>
    <scope>NUCLEOTIDE SEQUENCE [LARGE SCALE GENOMIC DNA]</scope>
    <source>
        <strain evidence="3 4">CGMCC 1.12710</strain>
    </source>
</reference>
<feature type="transmembrane region" description="Helical" evidence="2">
    <location>
        <begin position="141"/>
        <end position="159"/>
    </location>
</feature>
<keyword evidence="3" id="KW-0808">Transferase</keyword>
<feature type="transmembrane region" description="Helical" evidence="2">
    <location>
        <begin position="64"/>
        <end position="80"/>
    </location>
</feature>
<protein>
    <submittedName>
        <fullName evidence="3">Signal transduction histidine kinase</fullName>
    </submittedName>
</protein>
<sequence length="477" mass="51681">MRKSGKINRWTGKFASDELEAEFQSHIFDVNRRHNFLAVAIALPLISGYVLLDSTVLEHAGFAIALRLSVIAFCAALLVTMKIPSLSRHHELVTATIIFLLGLVMNAIVWKEPSLGHNYYVGLIQGGVFISFLLRVGIIKLYSILISTYLIFLIVSQGKGQPEEAILQAVVLLTMFSLCGFGSNLLERHRRTEFLQARTIERQNAQLKRMLEDIRLDNARKVAAMNTLVHFVRTPIHQISGFTDVVMNALSQAAEEEGKLPPDCLKSVGYIKNASNELAGNVAKLLAYYRLDDGAAQGRPAPAPLHEMARDFKEQIAPEIECAFSGEKIEIMSHVEPIRIALSSLAQAYNEKAGAISRMDVVLARAPEGAAIVIVDDGPGHTPEEFRELAKPLTKLDRYLTSDGSAMPMAIRTAARAAEVCGGALTYEPAPGANRLTLRLKDLAPAEGEAAGEAAPAPAPDAESAETAPALRAAGAA</sequence>
<keyword evidence="3" id="KW-0418">Kinase</keyword>
<evidence type="ECO:0000256" key="2">
    <source>
        <dbReference type="SAM" id="Phobius"/>
    </source>
</evidence>
<dbReference type="GO" id="GO:0000155">
    <property type="term" value="F:phosphorelay sensor kinase activity"/>
    <property type="evidence" value="ECO:0007669"/>
    <property type="project" value="InterPro"/>
</dbReference>
<evidence type="ECO:0000313" key="3">
    <source>
        <dbReference type="EMBL" id="SNT68195.1"/>
    </source>
</evidence>
<accession>A0A239PKT7</accession>
<evidence type="ECO:0000313" key="4">
    <source>
        <dbReference type="Proteomes" id="UP000198346"/>
    </source>
</evidence>
<feature type="transmembrane region" description="Helical" evidence="2">
    <location>
        <begin position="165"/>
        <end position="186"/>
    </location>
</feature>
<feature type="transmembrane region" description="Helical" evidence="2">
    <location>
        <begin position="116"/>
        <end position="134"/>
    </location>
</feature>
<feature type="transmembrane region" description="Helical" evidence="2">
    <location>
        <begin position="35"/>
        <end position="52"/>
    </location>
</feature>
<evidence type="ECO:0000256" key="1">
    <source>
        <dbReference type="SAM" id="MobiDB-lite"/>
    </source>
</evidence>
<proteinExistence type="predicted"/>
<keyword evidence="4" id="KW-1185">Reference proteome</keyword>
<dbReference type="InterPro" id="IPR036097">
    <property type="entry name" value="HisK_dim/P_sf"/>
</dbReference>
<feature type="region of interest" description="Disordered" evidence="1">
    <location>
        <begin position="445"/>
        <end position="477"/>
    </location>
</feature>
<dbReference type="SUPFAM" id="SSF47384">
    <property type="entry name" value="Homodimeric domain of signal transducing histidine kinase"/>
    <property type="match status" value="1"/>
</dbReference>
<dbReference type="InterPro" id="IPR036890">
    <property type="entry name" value="HATPase_C_sf"/>
</dbReference>
<dbReference type="Proteomes" id="UP000198346">
    <property type="component" value="Unassembled WGS sequence"/>
</dbReference>
<feature type="transmembrane region" description="Helical" evidence="2">
    <location>
        <begin position="92"/>
        <end position="110"/>
    </location>
</feature>
<dbReference type="OrthoDB" id="9815202at2"/>
<keyword evidence="2" id="KW-1133">Transmembrane helix</keyword>
<dbReference type="SUPFAM" id="SSF55874">
    <property type="entry name" value="ATPase domain of HSP90 chaperone/DNA topoisomerase II/histidine kinase"/>
    <property type="match status" value="1"/>
</dbReference>
<feature type="compositionally biased region" description="Low complexity" evidence="1">
    <location>
        <begin position="445"/>
        <end position="470"/>
    </location>
</feature>
<dbReference type="RefSeq" id="WP_089411159.1">
    <property type="nucleotide sequence ID" value="NZ_FZQA01000001.1"/>
</dbReference>
<gene>
    <name evidence="3" type="ORF">SAMN06297382_0694</name>
</gene>
<keyword evidence="2" id="KW-0472">Membrane</keyword>